<feature type="domain" description="Metallo-beta-lactamase" evidence="2">
    <location>
        <begin position="34"/>
        <end position="197"/>
    </location>
</feature>
<dbReference type="OrthoDB" id="9788263at2"/>
<dbReference type="InterPro" id="IPR036388">
    <property type="entry name" value="WH-like_DNA-bd_sf"/>
</dbReference>
<dbReference type="InterPro" id="IPR036866">
    <property type="entry name" value="RibonucZ/Hydroxyglut_hydro"/>
</dbReference>
<feature type="region of interest" description="Disordered" evidence="1">
    <location>
        <begin position="1"/>
        <end position="33"/>
    </location>
</feature>
<dbReference type="InterPro" id="IPR050662">
    <property type="entry name" value="Sec-metab_biosynth-thioest"/>
</dbReference>
<dbReference type="Pfam" id="PF17778">
    <property type="entry name" value="WHD_BLACT"/>
    <property type="match status" value="1"/>
</dbReference>
<dbReference type="Proteomes" id="UP000319213">
    <property type="component" value="Unassembled WGS sequence"/>
</dbReference>
<dbReference type="GO" id="GO:0016787">
    <property type="term" value="F:hydrolase activity"/>
    <property type="evidence" value="ECO:0007669"/>
    <property type="project" value="UniProtKB-KW"/>
</dbReference>
<keyword evidence="4" id="KW-1185">Reference proteome</keyword>
<evidence type="ECO:0000259" key="2">
    <source>
        <dbReference type="SMART" id="SM00849"/>
    </source>
</evidence>
<dbReference type="PANTHER" id="PTHR23131">
    <property type="entry name" value="ENDORIBONUCLEASE LACTB2"/>
    <property type="match status" value="1"/>
</dbReference>
<evidence type="ECO:0000313" key="4">
    <source>
        <dbReference type="Proteomes" id="UP000319213"/>
    </source>
</evidence>
<dbReference type="InterPro" id="IPR001279">
    <property type="entry name" value="Metallo-B-lactamas"/>
</dbReference>
<dbReference type="Gene3D" id="3.60.15.10">
    <property type="entry name" value="Ribonuclease Z/Hydroxyacylglutathione hydrolase-like"/>
    <property type="match status" value="1"/>
</dbReference>
<comment type="caution">
    <text evidence="3">The sequence shown here is derived from an EMBL/GenBank/DDBJ whole genome shotgun (WGS) entry which is preliminary data.</text>
</comment>
<dbReference type="Pfam" id="PF00753">
    <property type="entry name" value="Lactamase_B"/>
    <property type="match status" value="1"/>
</dbReference>
<keyword evidence="3" id="KW-0378">Hydrolase</keyword>
<reference evidence="3 4" key="1">
    <citation type="submission" date="2019-06" db="EMBL/GenBank/DDBJ databases">
        <title>Sequencing the genomes of 1000 actinobacteria strains.</title>
        <authorList>
            <person name="Klenk H.-P."/>
        </authorList>
    </citation>
    <scope>NUCLEOTIDE SEQUENCE [LARGE SCALE GENOMIC DNA]</scope>
    <source>
        <strain evidence="3 4">DSM 43186</strain>
    </source>
</reference>
<evidence type="ECO:0000256" key="1">
    <source>
        <dbReference type="SAM" id="MobiDB-lite"/>
    </source>
</evidence>
<dbReference type="SMART" id="SM00849">
    <property type="entry name" value="Lactamase_B"/>
    <property type="match status" value="1"/>
</dbReference>
<evidence type="ECO:0000313" key="3">
    <source>
        <dbReference type="EMBL" id="TQM77433.1"/>
    </source>
</evidence>
<sequence>MSGLRIPASGPDGSGTPNAEAVLAPNPSPMTLDGTNTWIVGRPDGDRAVVIDPGPEDDEGHLRRVLDRLAGRRVEAILLTHGHRDHSGGAARFAELTGAPVRALDPRHRLGSEGLADGDVIPVGDLELRVAGTPGHSFDSLCFHLPEDRAVFTGDTVLGRGTTVIAADGNLADYLRSLDRLRAMVESVEAKALLPGHGPVLDDPVGVLDAYIAHRRERLDQIRRAREQGARTPREIVEIVYAEVDPSLWPAAEQSVRAQLDYLDGV</sequence>
<dbReference type="AlphaFoldDB" id="A0A543J3N0"/>
<organism evidence="3 4">
    <name type="scientific">Thermopolyspora flexuosa</name>
    <dbReference type="NCBI Taxonomy" id="103836"/>
    <lineage>
        <taxon>Bacteria</taxon>
        <taxon>Bacillati</taxon>
        <taxon>Actinomycetota</taxon>
        <taxon>Actinomycetes</taxon>
        <taxon>Streptosporangiales</taxon>
        <taxon>Streptosporangiaceae</taxon>
        <taxon>Thermopolyspora</taxon>
    </lineage>
</organism>
<dbReference type="PANTHER" id="PTHR23131:SF0">
    <property type="entry name" value="ENDORIBONUCLEASE LACTB2"/>
    <property type="match status" value="1"/>
</dbReference>
<dbReference type="RefSeq" id="WP_142261159.1">
    <property type="nucleotide sequence ID" value="NZ_BMPV01000002.1"/>
</dbReference>
<accession>A0A543J3N0</accession>
<gene>
    <name evidence="3" type="ORF">FHX40_4196</name>
</gene>
<proteinExistence type="predicted"/>
<dbReference type="Gene3D" id="1.10.10.10">
    <property type="entry name" value="Winged helix-like DNA-binding domain superfamily/Winged helix DNA-binding domain"/>
    <property type="match status" value="1"/>
</dbReference>
<name>A0A543J3N0_9ACTN</name>
<protein>
    <submittedName>
        <fullName evidence="3">Glyoxylase-like metal-dependent hydrolase (Beta-lactamase superfamily II)</fullName>
    </submittedName>
</protein>
<dbReference type="InterPro" id="IPR041516">
    <property type="entry name" value="LACTB2_WH"/>
</dbReference>
<dbReference type="CDD" id="cd16278">
    <property type="entry name" value="metallo-hydrolase-like_MBL-fold"/>
    <property type="match status" value="1"/>
</dbReference>
<dbReference type="SUPFAM" id="SSF56281">
    <property type="entry name" value="Metallo-hydrolase/oxidoreductase"/>
    <property type="match status" value="1"/>
</dbReference>
<dbReference type="EMBL" id="VFPQ01000001">
    <property type="protein sequence ID" value="TQM77433.1"/>
    <property type="molecule type" value="Genomic_DNA"/>
</dbReference>